<dbReference type="InterPro" id="IPR020846">
    <property type="entry name" value="MFS_dom"/>
</dbReference>
<dbReference type="PRINTS" id="PR01036">
    <property type="entry name" value="TCRTETB"/>
</dbReference>
<keyword evidence="3" id="KW-1003">Cell membrane</keyword>
<dbReference type="Gene3D" id="1.20.1250.20">
    <property type="entry name" value="MFS general substrate transporter like domains"/>
    <property type="match status" value="1"/>
</dbReference>
<dbReference type="PROSITE" id="PS50850">
    <property type="entry name" value="MFS"/>
    <property type="match status" value="1"/>
</dbReference>
<feature type="transmembrane region" description="Helical" evidence="8">
    <location>
        <begin position="216"/>
        <end position="237"/>
    </location>
</feature>
<evidence type="ECO:0000256" key="5">
    <source>
        <dbReference type="ARBA" id="ARBA00022989"/>
    </source>
</evidence>
<feature type="transmembrane region" description="Helical" evidence="8">
    <location>
        <begin position="278"/>
        <end position="299"/>
    </location>
</feature>
<evidence type="ECO:0000256" key="8">
    <source>
        <dbReference type="SAM" id="Phobius"/>
    </source>
</evidence>
<keyword evidence="2" id="KW-0813">Transport</keyword>
<feature type="transmembrane region" description="Helical" evidence="8">
    <location>
        <begin position="249"/>
        <end position="266"/>
    </location>
</feature>
<keyword evidence="6 8" id="KW-0472">Membrane</keyword>
<keyword evidence="4 8" id="KW-0812">Transmembrane</keyword>
<dbReference type="AlphaFoldDB" id="A0AAC9KC44"/>
<dbReference type="GO" id="GO:0022857">
    <property type="term" value="F:transmembrane transporter activity"/>
    <property type="evidence" value="ECO:0007669"/>
    <property type="project" value="InterPro"/>
</dbReference>
<dbReference type="InterPro" id="IPR036259">
    <property type="entry name" value="MFS_trans_sf"/>
</dbReference>
<dbReference type="PANTHER" id="PTHR42718:SF46">
    <property type="entry name" value="BLR6921 PROTEIN"/>
    <property type="match status" value="1"/>
</dbReference>
<feature type="transmembrane region" description="Helical" evidence="8">
    <location>
        <begin position="386"/>
        <end position="405"/>
    </location>
</feature>
<gene>
    <name evidence="10" type="ORF">GbCGDNIH9_0001</name>
</gene>
<evidence type="ECO:0000256" key="1">
    <source>
        <dbReference type="ARBA" id="ARBA00004651"/>
    </source>
</evidence>
<name>A0AAC9KC44_9PROT</name>
<evidence type="ECO:0000313" key="11">
    <source>
        <dbReference type="Proteomes" id="UP000182373"/>
    </source>
</evidence>
<protein>
    <submittedName>
        <fullName evidence="10">Multidrug resistance protein B</fullName>
    </submittedName>
</protein>
<dbReference type="SUPFAM" id="SSF103473">
    <property type="entry name" value="MFS general substrate transporter"/>
    <property type="match status" value="1"/>
</dbReference>
<feature type="transmembrane region" description="Helical" evidence="8">
    <location>
        <begin position="153"/>
        <end position="174"/>
    </location>
</feature>
<organism evidence="10 11">
    <name type="scientific">Granulibacter bethesdensis</name>
    <dbReference type="NCBI Taxonomy" id="364410"/>
    <lineage>
        <taxon>Bacteria</taxon>
        <taxon>Pseudomonadati</taxon>
        <taxon>Pseudomonadota</taxon>
        <taxon>Alphaproteobacteria</taxon>
        <taxon>Acetobacterales</taxon>
        <taxon>Acetobacteraceae</taxon>
        <taxon>Granulibacter</taxon>
    </lineage>
</organism>
<comment type="subcellular location">
    <subcellularLocation>
        <location evidence="1">Cell membrane</location>
        <topology evidence="1">Multi-pass membrane protein</topology>
    </subcellularLocation>
</comment>
<feature type="transmembrane region" description="Helical" evidence="8">
    <location>
        <begin position="320"/>
        <end position="341"/>
    </location>
</feature>
<feature type="transmembrane region" description="Helical" evidence="8">
    <location>
        <begin position="128"/>
        <end position="147"/>
    </location>
</feature>
<evidence type="ECO:0000256" key="4">
    <source>
        <dbReference type="ARBA" id="ARBA00022692"/>
    </source>
</evidence>
<dbReference type="InterPro" id="IPR011701">
    <property type="entry name" value="MFS"/>
</dbReference>
<evidence type="ECO:0000259" key="9">
    <source>
        <dbReference type="PROSITE" id="PS50850"/>
    </source>
</evidence>
<evidence type="ECO:0000313" key="10">
    <source>
        <dbReference type="EMBL" id="APH53220.1"/>
    </source>
</evidence>
<feature type="transmembrane region" description="Helical" evidence="8">
    <location>
        <begin position="96"/>
        <end position="116"/>
    </location>
</feature>
<dbReference type="PANTHER" id="PTHR42718">
    <property type="entry name" value="MAJOR FACILITATOR SUPERFAMILY MULTIDRUG TRANSPORTER MFSC"/>
    <property type="match status" value="1"/>
</dbReference>
<evidence type="ECO:0000256" key="2">
    <source>
        <dbReference type="ARBA" id="ARBA00022448"/>
    </source>
</evidence>
<dbReference type="Pfam" id="PF07690">
    <property type="entry name" value="MFS_1"/>
    <property type="match status" value="1"/>
</dbReference>
<feature type="transmembrane region" description="Helical" evidence="8">
    <location>
        <begin position="353"/>
        <end position="374"/>
    </location>
</feature>
<dbReference type="Proteomes" id="UP000182373">
    <property type="component" value="Chromosome"/>
</dbReference>
<dbReference type="Gene3D" id="1.20.1720.10">
    <property type="entry name" value="Multidrug resistance protein D"/>
    <property type="match status" value="1"/>
</dbReference>
<keyword evidence="5 8" id="KW-1133">Transmembrane helix</keyword>
<proteinExistence type="predicted"/>
<feature type="compositionally biased region" description="Polar residues" evidence="7">
    <location>
        <begin position="1"/>
        <end position="11"/>
    </location>
</feature>
<dbReference type="EMBL" id="CP018191">
    <property type="protein sequence ID" value="APH53220.1"/>
    <property type="molecule type" value="Genomic_DNA"/>
</dbReference>
<feature type="transmembrane region" description="Helical" evidence="8">
    <location>
        <begin position="186"/>
        <end position="204"/>
    </location>
</feature>
<evidence type="ECO:0000256" key="3">
    <source>
        <dbReference type="ARBA" id="ARBA00022475"/>
    </source>
</evidence>
<feature type="transmembrane region" description="Helical" evidence="8">
    <location>
        <begin position="411"/>
        <end position="436"/>
    </location>
</feature>
<evidence type="ECO:0000256" key="7">
    <source>
        <dbReference type="SAM" id="MobiDB-lite"/>
    </source>
</evidence>
<feature type="domain" description="Major facilitator superfamily (MFS) profile" evidence="9">
    <location>
        <begin position="62"/>
        <end position="513"/>
    </location>
</feature>
<feature type="transmembrane region" description="Helical" evidence="8">
    <location>
        <begin position="457"/>
        <end position="475"/>
    </location>
</feature>
<accession>A0AAC9KC44</accession>
<evidence type="ECO:0000256" key="6">
    <source>
        <dbReference type="ARBA" id="ARBA00023136"/>
    </source>
</evidence>
<reference evidence="11" key="1">
    <citation type="submission" date="2016-11" db="EMBL/GenBank/DDBJ databases">
        <title>Comparative genomic and phenotypic analysis of Granulibacter bethesdensis clinical isolates from patients with chronic granulomatous disease.</title>
        <authorList>
            <person name="Zarember K.A."/>
            <person name="Porcella S.F."/>
            <person name="Chu J."/>
            <person name="Ding L."/>
            <person name="Dahlstrom E."/>
            <person name="Barbian K."/>
            <person name="Martens C."/>
            <person name="Sykora L."/>
            <person name="Kramer S."/>
            <person name="Pettinato A.M."/>
            <person name="Hong H."/>
            <person name="Wald G."/>
            <person name="Berg L.J."/>
            <person name="Rogge L.S."/>
            <person name="Greenberg D.E."/>
            <person name="Falcone E.L."/>
            <person name="Neves J.F."/>
            <person name="Simoes M.J."/>
            <person name="Casal M."/>
            <person name="Rodriguez-Lopez F.C."/>
            <person name="Zelazny A."/>
            <person name="Gallin J.I."/>
            <person name="Holland S.M."/>
        </authorList>
    </citation>
    <scope>NUCLEOTIDE SEQUENCE [LARGE SCALE GENOMIC DNA]</scope>
    <source>
        <strain evidence="11">NIH9.1</strain>
    </source>
</reference>
<dbReference type="CDD" id="cd17503">
    <property type="entry name" value="MFS_LmrB_MDR_like"/>
    <property type="match status" value="1"/>
</dbReference>
<feature type="transmembrane region" description="Helical" evidence="8">
    <location>
        <begin position="487"/>
        <end position="508"/>
    </location>
</feature>
<feature type="region of interest" description="Disordered" evidence="7">
    <location>
        <begin position="1"/>
        <end position="25"/>
    </location>
</feature>
<sequence length="520" mass="56096">MVRQGRPSQSREQGDITEPGTQGRGWMQARHVHHRRFHYSGSVHKEPMTQPRSSRPVSSRILALIVSAALFMELMDGTILATALPQMAQSFDVAPLQMSVALTAYLLSLAVFIPASGWMADRFGSRRVFMGAIALFVTGSMVCGMAEGLPEMVIARLVQGAGGAMMVPVGRLLLLRNVPRHELVSAIAWMTIPATLGPILGPPVGGFFTTWLSWRWIFYINLPIGLIGMGLAARFVPNVTETELRPLDFKGLLLSGTALACLLWAMETLGRGPSGTDAKALSSAAILTLIGLGSGWLYLRHSRTIPHPILNPMLMRIRTFRLSVLGGACSRVVAGAMPFLLPMTMQLGMGMSAAESGSVTFIGAAGSLLVRPWAARILRRFGFRRVMIWNGALSSTAVLLCATFQPSWPHGWFFLVLAPAGLFQALQFIAYNTIAYADVPREQMSEATSFYTTFQQMTLSAGICIAGISVSLSMLAGQRAQPDMTDFATGFVTIAAISALAILCASRLNSTDGQDLSKKA</sequence>
<feature type="transmembrane region" description="Helical" evidence="8">
    <location>
        <begin position="61"/>
        <end position="84"/>
    </location>
</feature>
<dbReference type="GO" id="GO:0005886">
    <property type="term" value="C:plasma membrane"/>
    <property type="evidence" value="ECO:0007669"/>
    <property type="project" value="UniProtKB-SubCell"/>
</dbReference>